<comment type="caution">
    <text evidence="2">The sequence shown here is derived from an EMBL/GenBank/DDBJ whole genome shotgun (WGS) entry which is preliminary data.</text>
</comment>
<dbReference type="EMBL" id="JACHFQ010000002">
    <property type="protein sequence ID" value="MBB5225429.1"/>
    <property type="molecule type" value="Genomic_DNA"/>
</dbReference>
<keyword evidence="1" id="KW-0472">Membrane</keyword>
<accession>A0A7W8G7S1</accession>
<feature type="transmembrane region" description="Helical" evidence="1">
    <location>
        <begin position="91"/>
        <end position="115"/>
    </location>
</feature>
<name>A0A7W8G7S1_9SPIR</name>
<dbReference type="AlphaFoldDB" id="A0A7W8G7S1"/>
<proteinExistence type="predicted"/>
<gene>
    <name evidence="2" type="ORF">HNP76_000773</name>
</gene>
<organism evidence="2 3">
    <name type="scientific">Treponema ruminis</name>
    <dbReference type="NCBI Taxonomy" id="744515"/>
    <lineage>
        <taxon>Bacteria</taxon>
        <taxon>Pseudomonadati</taxon>
        <taxon>Spirochaetota</taxon>
        <taxon>Spirochaetia</taxon>
        <taxon>Spirochaetales</taxon>
        <taxon>Treponemataceae</taxon>
        <taxon>Treponema</taxon>
    </lineage>
</organism>
<keyword evidence="1" id="KW-1133">Transmembrane helix</keyword>
<keyword evidence="3" id="KW-1185">Reference proteome</keyword>
<dbReference type="RefSeq" id="WP_184657698.1">
    <property type="nucleotide sequence ID" value="NZ_CP031518.1"/>
</dbReference>
<dbReference type="Proteomes" id="UP000518887">
    <property type="component" value="Unassembled WGS sequence"/>
</dbReference>
<reference evidence="2 3" key="1">
    <citation type="submission" date="2020-08" db="EMBL/GenBank/DDBJ databases">
        <title>Genomic Encyclopedia of Type Strains, Phase IV (KMG-IV): sequencing the most valuable type-strain genomes for metagenomic binning, comparative biology and taxonomic classification.</title>
        <authorList>
            <person name="Goeker M."/>
        </authorList>
    </citation>
    <scope>NUCLEOTIDE SEQUENCE [LARGE SCALE GENOMIC DNA]</scope>
    <source>
        <strain evidence="2 3">DSM 103462</strain>
    </source>
</reference>
<evidence type="ECO:0000313" key="2">
    <source>
        <dbReference type="EMBL" id="MBB5225429.1"/>
    </source>
</evidence>
<sequence length="118" mass="13679">MKNELNIVTRQETFNDLAVRELAEGRSACICSIQFGRCKKEDCNTCSINKQYNNCYRQMSDYDKQRLAKYISENYIRDSVSPQKWMTYRGLCLNTIKWCVIALLSFVLLVLPLAMMGG</sequence>
<protein>
    <submittedName>
        <fullName evidence="2">Uncharacterized protein</fullName>
    </submittedName>
</protein>
<keyword evidence="1" id="KW-0812">Transmembrane</keyword>
<evidence type="ECO:0000256" key="1">
    <source>
        <dbReference type="SAM" id="Phobius"/>
    </source>
</evidence>
<evidence type="ECO:0000313" key="3">
    <source>
        <dbReference type="Proteomes" id="UP000518887"/>
    </source>
</evidence>